<dbReference type="PANTHER" id="PTHR15651">
    <property type="entry name" value="ARMADILLO REPEAT-CONTAINING PROTEIN 8"/>
    <property type="match status" value="1"/>
</dbReference>
<evidence type="ECO:0000313" key="8">
    <source>
        <dbReference type="EMBL" id="LAB66784.1"/>
    </source>
</evidence>
<reference evidence="9" key="1">
    <citation type="submission" date="2017-11" db="EMBL/GenBank/DDBJ databases">
        <title>The sensing device of the deep-sea amphipod.</title>
        <authorList>
            <person name="Kobayashi H."/>
            <person name="Nagahama T."/>
            <person name="Arai W."/>
            <person name="Sasagawa Y."/>
            <person name="Umeda M."/>
            <person name="Hayashi T."/>
            <person name="Nikaido I."/>
            <person name="Watanabe H."/>
            <person name="Oguri K."/>
            <person name="Kitazato H."/>
            <person name="Fujioka K."/>
            <person name="Kido Y."/>
            <person name="Takami H."/>
        </authorList>
    </citation>
    <scope>NUCLEOTIDE SEQUENCE</scope>
    <source>
        <tissue evidence="9">Whole body</tissue>
    </source>
</reference>
<dbReference type="GO" id="GO:0005634">
    <property type="term" value="C:nucleus"/>
    <property type="evidence" value="ECO:0007669"/>
    <property type="project" value="UniProtKB-SubCell"/>
</dbReference>
<dbReference type="GO" id="GO:0005737">
    <property type="term" value="C:cytoplasm"/>
    <property type="evidence" value="ECO:0007669"/>
    <property type="project" value="UniProtKB-SubCell"/>
</dbReference>
<dbReference type="AlphaFoldDB" id="A0A2P2HYD2"/>
<dbReference type="Pfam" id="PF00514">
    <property type="entry name" value="Arm"/>
    <property type="match status" value="1"/>
</dbReference>
<keyword evidence="5" id="KW-0677">Repeat</keyword>
<evidence type="ECO:0000256" key="3">
    <source>
        <dbReference type="ARBA" id="ARBA00013746"/>
    </source>
</evidence>
<evidence type="ECO:0000313" key="9">
    <source>
        <dbReference type="EMBL" id="LAC20436.1"/>
    </source>
</evidence>
<evidence type="ECO:0000256" key="7">
    <source>
        <dbReference type="SAM" id="MobiDB-lite"/>
    </source>
</evidence>
<evidence type="ECO:0000256" key="2">
    <source>
        <dbReference type="ARBA" id="ARBA00004496"/>
    </source>
</evidence>
<feature type="compositionally biased region" description="Low complexity" evidence="7">
    <location>
        <begin position="144"/>
        <end position="181"/>
    </location>
</feature>
<feature type="region of interest" description="Disordered" evidence="7">
    <location>
        <begin position="770"/>
        <end position="831"/>
    </location>
</feature>
<feature type="region of interest" description="Disordered" evidence="7">
    <location>
        <begin position="144"/>
        <end position="190"/>
    </location>
</feature>
<accession>A0A2P2HYD2</accession>
<dbReference type="EMBL" id="IACF01001060">
    <property type="protein sequence ID" value="LAB66784.1"/>
    <property type="molecule type" value="mRNA"/>
</dbReference>
<name>A0A2P2HYD2_9CRUS</name>
<reference evidence="8" key="2">
    <citation type="journal article" date="2018" name="Biosci. Biotechnol. Biochem.">
        <title>Polysaccharide hydrolase of the hadal zone amphipods Hirondellea gigas.</title>
        <authorList>
            <person name="Kobayashi H."/>
            <person name="Nagahama T."/>
            <person name="Arai W."/>
            <person name="Sasagawa Y."/>
            <person name="Umeda M."/>
            <person name="Hayashi T."/>
            <person name="Nikaido I."/>
            <person name="Watanabe H."/>
            <person name="Oguri K."/>
            <person name="Kitazato H."/>
            <person name="Fujioka K."/>
            <person name="Kido Y."/>
            <person name="Takami H."/>
        </authorList>
    </citation>
    <scope>NUCLEOTIDE SEQUENCE</scope>
    <source>
        <tissue evidence="8">Whole body</tissue>
    </source>
</reference>
<dbReference type="EMBL" id="IACT01001072">
    <property type="protein sequence ID" value="LAC20436.1"/>
    <property type="molecule type" value="mRNA"/>
</dbReference>
<sequence length="831" mass="91639">MDGSVTNMEVDPVSNTDGQVQGNSTKPYIENLYSNEPKRCFHGVVELKFAVIGSERCKASVIEQGCVARLLQILRAPDSGLLLKTEVVTVLNSLAKGLPEHAASLVQAGVLPVLWEQLEACGLCNVQSNASQYVTKVTFNGKNSTTNSTSDNTSINLNNTNNTLNNNSNMNDATNNNNNSNGCHKPNNTEQQQQQHKLLRIISNYTQILLCCLRSVYKQGCVPPPPSWNHKLLSTLIKYGYHPPTNQECVANILAYACKCEEQQVQLVDAGAGDLVAAMLHSSLSRVQLPALYCCTALAHRNQAVSQRLCKIKYNGVLLPDRLVELLGSHGDSFVQLAAAAALVWLHRGHALPHSDTRVCHKTLQCLVRLCAIDRPAWLRIEAGHELAHLTELTPELQKVASYTDHLISTITDFLEYNPIGDDPGPTAEHLSPLSCGKYDQVHKFPELMKESGLLVYASLAANNEEIRQKIIMEPCVVRSIRDALATGKSPVKLAAIRCLHSLSRSVHTLRTTFQDYNVWKPLLAIIQDQEAEDEMVVVALSTLCNLILEFSPSKERILEHGCISQLCSLTRKQNYDLKLNSVWALMNIAFQADSSVKEKILQQLGTDQVCSLVSQGDSPIVMKTLGLLRNLLSNKYHIDNIMKQHGSQIMQSVILILEGDHNTQVKEQALCILANIADGDQAKEFILGSEDVLEKLFNYMRMPSLELQLASTCCIANLANIKDNNAVDRLLRLREMKTEKLLDNLLSTQDPNLYDKVRDTLKQFDVLNTNSSQQQQQTSSSNTTVTSNTTTTTTTTTTNNSSSSSSSSNNSNGSSSSTPASHWRPLDQGQ</sequence>
<feature type="region of interest" description="Disordered" evidence="7">
    <location>
        <begin position="1"/>
        <end position="23"/>
    </location>
</feature>
<organism evidence="8">
    <name type="scientific">Hirondellea gigas</name>
    <dbReference type="NCBI Taxonomy" id="1518452"/>
    <lineage>
        <taxon>Eukaryota</taxon>
        <taxon>Metazoa</taxon>
        <taxon>Ecdysozoa</taxon>
        <taxon>Arthropoda</taxon>
        <taxon>Crustacea</taxon>
        <taxon>Multicrustacea</taxon>
        <taxon>Malacostraca</taxon>
        <taxon>Eumalacostraca</taxon>
        <taxon>Peracarida</taxon>
        <taxon>Amphipoda</taxon>
        <taxon>Amphilochidea</taxon>
        <taxon>Lysianassida</taxon>
        <taxon>Lysianassidira</taxon>
        <taxon>Lysianassoidea</taxon>
        <taxon>Lysianassidae</taxon>
        <taxon>Hirondellea</taxon>
    </lineage>
</organism>
<dbReference type="GO" id="GO:0043161">
    <property type="term" value="P:proteasome-mediated ubiquitin-dependent protein catabolic process"/>
    <property type="evidence" value="ECO:0007669"/>
    <property type="project" value="TreeGrafter"/>
</dbReference>
<keyword evidence="4" id="KW-0963">Cytoplasm</keyword>
<dbReference type="Gene3D" id="1.25.10.10">
    <property type="entry name" value="Leucine-rich Repeat Variant"/>
    <property type="match status" value="2"/>
</dbReference>
<dbReference type="InterPro" id="IPR038739">
    <property type="entry name" value="ARMC8/Vid28"/>
</dbReference>
<dbReference type="GO" id="GO:0034657">
    <property type="term" value="C:GID complex"/>
    <property type="evidence" value="ECO:0007669"/>
    <property type="project" value="TreeGrafter"/>
</dbReference>
<evidence type="ECO:0000256" key="4">
    <source>
        <dbReference type="ARBA" id="ARBA00022490"/>
    </source>
</evidence>
<dbReference type="InterPro" id="IPR000225">
    <property type="entry name" value="Armadillo"/>
</dbReference>
<dbReference type="InterPro" id="IPR016024">
    <property type="entry name" value="ARM-type_fold"/>
</dbReference>
<comment type="subcellular location">
    <subcellularLocation>
        <location evidence="2">Cytoplasm</location>
    </subcellularLocation>
    <subcellularLocation>
        <location evidence="1">Nucleus</location>
    </subcellularLocation>
</comment>
<dbReference type="SUPFAM" id="SSF48371">
    <property type="entry name" value="ARM repeat"/>
    <property type="match status" value="2"/>
</dbReference>
<proteinExistence type="evidence at transcript level"/>
<dbReference type="SMART" id="SM00185">
    <property type="entry name" value="ARM"/>
    <property type="match status" value="8"/>
</dbReference>
<dbReference type="PANTHER" id="PTHR15651:SF7">
    <property type="entry name" value="ARMADILLO REPEAT-CONTAINING PROTEIN 8"/>
    <property type="match status" value="1"/>
</dbReference>
<dbReference type="InterPro" id="IPR011989">
    <property type="entry name" value="ARM-like"/>
</dbReference>
<evidence type="ECO:0000256" key="5">
    <source>
        <dbReference type="ARBA" id="ARBA00022737"/>
    </source>
</evidence>
<feature type="compositionally biased region" description="Low complexity" evidence="7">
    <location>
        <begin position="770"/>
        <end position="819"/>
    </location>
</feature>
<evidence type="ECO:0000256" key="1">
    <source>
        <dbReference type="ARBA" id="ARBA00004123"/>
    </source>
</evidence>
<protein>
    <recommendedName>
        <fullName evidence="3">Armadillo repeat-containing protein 8</fullName>
    </recommendedName>
</protein>
<keyword evidence="6" id="KW-0539">Nucleus</keyword>
<evidence type="ECO:0000256" key="6">
    <source>
        <dbReference type="ARBA" id="ARBA00023242"/>
    </source>
</evidence>